<dbReference type="AlphaFoldDB" id="A0A0E9QIX0"/>
<feature type="region of interest" description="Disordered" evidence="1">
    <location>
        <begin position="1"/>
        <end position="24"/>
    </location>
</feature>
<proteinExistence type="predicted"/>
<evidence type="ECO:0000256" key="1">
    <source>
        <dbReference type="SAM" id="MobiDB-lite"/>
    </source>
</evidence>
<dbReference type="EMBL" id="GBXM01091751">
    <property type="protein sequence ID" value="JAH16826.1"/>
    <property type="molecule type" value="Transcribed_RNA"/>
</dbReference>
<sequence>MPQLIGIQKHPSRRLKVASSTVDE</sequence>
<organism evidence="2">
    <name type="scientific">Anguilla anguilla</name>
    <name type="common">European freshwater eel</name>
    <name type="synonym">Muraena anguilla</name>
    <dbReference type="NCBI Taxonomy" id="7936"/>
    <lineage>
        <taxon>Eukaryota</taxon>
        <taxon>Metazoa</taxon>
        <taxon>Chordata</taxon>
        <taxon>Craniata</taxon>
        <taxon>Vertebrata</taxon>
        <taxon>Euteleostomi</taxon>
        <taxon>Actinopterygii</taxon>
        <taxon>Neopterygii</taxon>
        <taxon>Teleostei</taxon>
        <taxon>Anguilliformes</taxon>
        <taxon>Anguillidae</taxon>
        <taxon>Anguilla</taxon>
    </lineage>
</organism>
<accession>A0A0E9QIX0</accession>
<protein>
    <submittedName>
        <fullName evidence="2">Uncharacterized protein</fullName>
    </submittedName>
</protein>
<reference evidence="2" key="2">
    <citation type="journal article" date="2015" name="Fish Shellfish Immunol.">
        <title>Early steps in the European eel (Anguilla anguilla)-Vibrio vulnificus interaction in the gills: Role of the RtxA13 toxin.</title>
        <authorList>
            <person name="Callol A."/>
            <person name="Pajuelo D."/>
            <person name="Ebbesson L."/>
            <person name="Teles M."/>
            <person name="MacKenzie S."/>
            <person name="Amaro C."/>
        </authorList>
    </citation>
    <scope>NUCLEOTIDE SEQUENCE</scope>
</reference>
<evidence type="ECO:0000313" key="2">
    <source>
        <dbReference type="EMBL" id="JAH16826.1"/>
    </source>
</evidence>
<dbReference type="EMBL" id="GBXM01092450">
    <property type="protein sequence ID" value="JAH16127.1"/>
    <property type="molecule type" value="Transcribed_RNA"/>
</dbReference>
<reference evidence="2" key="1">
    <citation type="submission" date="2014-11" db="EMBL/GenBank/DDBJ databases">
        <authorList>
            <person name="Amaro Gonzalez C."/>
        </authorList>
    </citation>
    <scope>NUCLEOTIDE SEQUENCE</scope>
</reference>
<name>A0A0E9QIX0_ANGAN</name>